<dbReference type="PANTHER" id="PTHR23098:SF16">
    <property type="entry name" value="REGULATORY PROTEIN ZESTE"/>
    <property type="match status" value="1"/>
</dbReference>
<dbReference type="EMBL" id="JABDTM020024764">
    <property type="protein sequence ID" value="KAH0813982.1"/>
    <property type="molecule type" value="Genomic_DNA"/>
</dbReference>
<proteinExistence type="predicted"/>
<accession>A0A8J6LB92</accession>
<organism evidence="2 3">
    <name type="scientific">Tenebrio molitor</name>
    <name type="common">Yellow mealworm beetle</name>
    <dbReference type="NCBI Taxonomy" id="7067"/>
    <lineage>
        <taxon>Eukaryota</taxon>
        <taxon>Metazoa</taxon>
        <taxon>Ecdysozoa</taxon>
        <taxon>Arthropoda</taxon>
        <taxon>Hexapoda</taxon>
        <taxon>Insecta</taxon>
        <taxon>Pterygota</taxon>
        <taxon>Neoptera</taxon>
        <taxon>Endopterygota</taxon>
        <taxon>Coleoptera</taxon>
        <taxon>Polyphaga</taxon>
        <taxon>Cucujiformia</taxon>
        <taxon>Tenebrionidae</taxon>
        <taxon>Tenebrio</taxon>
    </lineage>
</organism>
<feature type="region of interest" description="Disordered" evidence="1">
    <location>
        <begin position="1"/>
        <end position="22"/>
    </location>
</feature>
<evidence type="ECO:0000256" key="1">
    <source>
        <dbReference type="SAM" id="MobiDB-lite"/>
    </source>
</evidence>
<gene>
    <name evidence="2" type="ORF">GEV33_008809</name>
</gene>
<dbReference type="GO" id="GO:0005634">
    <property type="term" value="C:nucleus"/>
    <property type="evidence" value="ECO:0007669"/>
    <property type="project" value="TreeGrafter"/>
</dbReference>
<comment type="caution">
    <text evidence="2">The sequence shown here is derived from an EMBL/GenBank/DDBJ whole genome shotgun (WGS) entry which is preliminary data.</text>
</comment>
<keyword evidence="3" id="KW-1185">Reference proteome</keyword>
<evidence type="ECO:0000313" key="3">
    <source>
        <dbReference type="Proteomes" id="UP000719412"/>
    </source>
</evidence>
<sequence length="175" mass="19126">MKNRVKTTANTLKREARKTGGGENEAIPLTAIEEKMLSFIGIESIEGISGGIDSFRQTVMNNPASSESPDLQLPVPQPVEIISIPGPSSSNPDTFRDAVMNTSVELLHVASEFDSPPKTISISGQPSANPDTFCEVVMPLLDLQAIWGCHNSQTLAPRKSLQKKKKEERMYSWSK</sequence>
<dbReference type="AlphaFoldDB" id="A0A8J6LB92"/>
<dbReference type="Proteomes" id="UP000719412">
    <property type="component" value="Unassembled WGS sequence"/>
</dbReference>
<reference evidence="2" key="2">
    <citation type="submission" date="2021-08" db="EMBL/GenBank/DDBJ databases">
        <authorList>
            <person name="Eriksson T."/>
        </authorList>
    </citation>
    <scope>NUCLEOTIDE SEQUENCE</scope>
    <source>
        <strain evidence="2">Stoneville</strain>
        <tissue evidence="2">Whole head</tissue>
    </source>
</reference>
<evidence type="ECO:0000313" key="2">
    <source>
        <dbReference type="EMBL" id="KAH0813982.1"/>
    </source>
</evidence>
<name>A0A8J6LB92_TENMO</name>
<reference evidence="2" key="1">
    <citation type="journal article" date="2020" name="J Insects Food Feed">
        <title>The yellow mealworm (Tenebrio molitor) genome: a resource for the emerging insects as food and feed industry.</title>
        <authorList>
            <person name="Eriksson T."/>
            <person name="Andere A."/>
            <person name="Kelstrup H."/>
            <person name="Emery V."/>
            <person name="Picard C."/>
        </authorList>
    </citation>
    <scope>NUCLEOTIDE SEQUENCE</scope>
    <source>
        <strain evidence="2">Stoneville</strain>
        <tissue evidence="2">Whole head</tissue>
    </source>
</reference>
<protein>
    <submittedName>
        <fullName evidence="2">Uncharacterized protein</fullName>
    </submittedName>
</protein>
<dbReference type="PANTHER" id="PTHR23098">
    <property type="entry name" value="AGAP001331-PA-RELATED"/>
    <property type="match status" value="1"/>
</dbReference>
<feature type="compositionally biased region" description="Polar residues" evidence="1">
    <location>
        <begin position="1"/>
        <end position="11"/>
    </location>
</feature>